<dbReference type="SUPFAM" id="SSF46894">
    <property type="entry name" value="C-terminal effector domain of the bipartite response regulators"/>
    <property type="match status" value="1"/>
</dbReference>
<sequence length="151" mass="16900">MICRLSNPEVKSAVFLSPLTLHLAASVMKLGVNILLDKTQGCEQLSHLLRAVLSAECVMVSQSFWTAILPDNLSINHYSIGLTRREFEVLALIDQNYSNTEIAEVLQISVHTVKRHVEHLLRKLNATDRHHCARIAHQVGILHKTRAPLPA</sequence>
<organism evidence="5 6">
    <name type="scientific">Sulfobacillus benefaciens</name>
    <dbReference type="NCBI Taxonomy" id="453960"/>
    <lineage>
        <taxon>Bacteria</taxon>
        <taxon>Bacillati</taxon>
        <taxon>Bacillota</taxon>
        <taxon>Clostridia</taxon>
        <taxon>Eubacteriales</taxon>
        <taxon>Clostridiales Family XVII. Incertae Sedis</taxon>
        <taxon>Sulfobacillus</taxon>
    </lineage>
</organism>
<evidence type="ECO:0000259" key="4">
    <source>
        <dbReference type="PROSITE" id="PS50043"/>
    </source>
</evidence>
<keyword evidence="2" id="KW-0238">DNA-binding</keyword>
<dbReference type="PRINTS" id="PR00038">
    <property type="entry name" value="HTHLUXR"/>
</dbReference>
<keyword evidence="3" id="KW-0804">Transcription</keyword>
<dbReference type="GO" id="GO:0003677">
    <property type="term" value="F:DNA binding"/>
    <property type="evidence" value="ECO:0007669"/>
    <property type="project" value="UniProtKB-KW"/>
</dbReference>
<feature type="domain" description="HTH luxR-type" evidence="4">
    <location>
        <begin position="75"/>
        <end position="140"/>
    </location>
</feature>
<evidence type="ECO:0000313" key="5">
    <source>
        <dbReference type="EMBL" id="PSR25030.1"/>
    </source>
</evidence>
<dbReference type="Proteomes" id="UP000242699">
    <property type="component" value="Unassembled WGS sequence"/>
</dbReference>
<proteinExistence type="predicted"/>
<accession>A0A2T2WS18</accession>
<dbReference type="PROSITE" id="PS50043">
    <property type="entry name" value="HTH_LUXR_2"/>
    <property type="match status" value="1"/>
</dbReference>
<gene>
    <name evidence="5" type="ORF">C7B43_17770</name>
</gene>
<dbReference type="EMBL" id="PXYT01000062">
    <property type="protein sequence ID" value="PSR25030.1"/>
    <property type="molecule type" value="Genomic_DNA"/>
</dbReference>
<dbReference type="Gene3D" id="3.40.50.2300">
    <property type="match status" value="1"/>
</dbReference>
<keyword evidence="1" id="KW-0805">Transcription regulation</keyword>
<dbReference type="CDD" id="cd06170">
    <property type="entry name" value="LuxR_C_like"/>
    <property type="match status" value="1"/>
</dbReference>
<dbReference type="AlphaFoldDB" id="A0A2T2WS18"/>
<dbReference type="SMART" id="SM00421">
    <property type="entry name" value="HTH_LUXR"/>
    <property type="match status" value="1"/>
</dbReference>
<dbReference type="InterPro" id="IPR000792">
    <property type="entry name" value="Tscrpt_reg_LuxR_C"/>
</dbReference>
<protein>
    <recommendedName>
        <fullName evidence="4">HTH luxR-type domain-containing protein</fullName>
    </recommendedName>
</protein>
<dbReference type="PANTHER" id="PTHR44688:SF16">
    <property type="entry name" value="DNA-BINDING TRANSCRIPTIONAL ACTIVATOR DEVR_DOSR"/>
    <property type="match status" value="1"/>
</dbReference>
<evidence type="ECO:0000256" key="1">
    <source>
        <dbReference type="ARBA" id="ARBA00023015"/>
    </source>
</evidence>
<name>A0A2T2WS18_9FIRM</name>
<dbReference type="PANTHER" id="PTHR44688">
    <property type="entry name" value="DNA-BINDING TRANSCRIPTIONAL ACTIVATOR DEVR_DOSR"/>
    <property type="match status" value="1"/>
</dbReference>
<evidence type="ECO:0000313" key="6">
    <source>
        <dbReference type="Proteomes" id="UP000242699"/>
    </source>
</evidence>
<dbReference type="GO" id="GO:0006355">
    <property type="term" value="P:regulation of DNA-templated transcription"/>
    <property type="evidence" value="ECO:0007669"/>
    <property type="project" value="InterPro"/>
</dbReference>
<dbReference type="Pfam" id="PF00196">
    <property type="entry name" value="GerE"/>
    <property type="match status" value="1"/>
</dbReference>
<dbReference type="InterPro" id="IPR016032">
    <property type="entry name" value="Sig_transdc_resp-reg_C-effctor"/>
</dbReference>
<comment type="caution">
    <text evidence="5">The sequence shown here is derived from an EMBL/GenBank/DDBJ whole genome shotgun (WGS) entry which is preliminary data.</text>
</comment>
<reference evidence="5 6" key="1">
    <citation type="journal article" date="2014" name="BMC Genomics">
        <title>Comparison of environmental and isolate Sulfobacillus genomes reveals diverse carbon, sulfur, nitrogen, and hydrogen metabolisms.</title>
        <authorList>
            <person name="Justice N.B."/>
            <person name="Norman A."/>
            <person name="Brown C.T."/>
            <person name="Singh A."/>
            <person name="Thomas B.C."/>
            <person name="Banfield J.F."/>
        </authorList>
    </citation>
    <scope>NUCLEOTIDE SEQUENCE [LARGE SCALE GENOMIC DNA]</scope>
    <source>
        <strain evidence="5">AMDSBA1</strain>
    </source>
</reference>
<evidence type="ECO:0000256" key="3">
    <source>
        <dbReference type="ARBA" id="ARBA00023163"/>
    </source>
</evidence>
<evidence type="ECO:0000256" key="2">
    <source>
        <dbReference type="ARBA" id="ARBA00023125"/>
    </source>
</evidence>